<dbReference type="EC" id="2.7.13.3" evidence="3"/>
<keyword evidence="9" id="KW-0067">ATP-binding</keyword>
<dbReference type="PROSITE" id="PS50109">
    <property type="entry name" value="HIS_KIN"/>
    <property type="match status" value="1"/>
</dbReference>
<dbReference type="Pfam" id="PF02518">
    <property type="entry name" value="HATPase_c"/>
    <property type="match status" value="1"/>
</dbReference>
<evidence type="ECO:0000313" key="12">
    <source>
        <dbReference type="EMBL" id="MET3525790.1"/>
    </source>
</evidence>
<feature type="transmembrane region" description="Helical" evidence="10">
    <location>
        <begin position="62"/>
        <end position="82"/>
    </location>
</feature>
<dbReference type="Gene3D" id="1.10.287.130">
    <property type="match status" value="1"/>
</dbReference>
<sequence>MNSWTAFGRALGLESWRDTPASPAAANLRNMLLLTQLRWLAVVGQLVTIAVVEWGLGIRLPLFWLLLAPAGLTLVNLISVPILHRRRGASDQELLFALLIDVGALTWQLFLSGGATNPFAPLFLMQVVLGAVLLSPAYAWLLILVTSFCFAALGVFFEPLILPAVSERGLFGLYLQGSLACFVLIAVLLVLFVTRISQNLKARDAYLAGLRQQAAEQNHIVRMGLLASGAAHELGTPLASISVILSDWKRLPALADEPEIANDIAEMQVALERCKAIVTGILMSAGEARGEAPERTTLRAFLSEVVAEWQATHCKVVIELRDGLAEDPPIISDTALKQVFSALFDNAAEAGARRVELWTALIAGELVITIADDGRGFPPEILERLGQPYQSTKGKPGAGLGLFLLVNVLRTLGGSVSARARPGGGAEVRLSLPLASLAPLDNGGSHGR</sequence>
<feature type="transmembrane region" description="Helical" evidence="10">
    <location>
        <begin position="94"/>
        <end position="112"/>
    </location>
</feature>
<evidence type="ECO:0000256" key="3">
    <source>
        <dbReference type="ARBA" id="ARBA00012438"/>
    </source>
</evidence>
<keyword evidence="4" id="KW-1003">Cell membrane</keyword>
<feature type="transmembrane region" description="Helical" evidence="10">
    <location>
        <begin position="173"/>
        <end position="193"/>
    </location>
</feature>
<comment type="catalytic activity">
    <reaction evidence="1">
        <text>ATP + protein L-histidine = ADP + protein N-phospho-L-histidine.</text>
        <dbReference type="EC" id="2.7.13.3"/>
    </reaction>
</comment>
<keyword evidence="13" id="KW-1185">Reference proteome</keyword>
<dbReference type="InterPro" id="IPR036097">
    <property type="entry name" value="HisK_dim/P_sf"/>
</dbReference>
<organism evidence="12 13">
    <name type="scientific">Phenylobacterium koreense</name>
    <dbReference type="NCBI Taxonomy" id="266125"/>
    <lineage>
        <taxon>Bacteria</taxon>
        <taxon>Pseudomonadati</taxon>
        <taxon>Pseudomonadota</taxon>
        <taxon>Alphaproteobacteria</taxon>
        <taxon>Caulobacterales</taxon>
        <taxon>Caulobacteraceae</taxon>
        <taxon>Phenylobacterium</taxon>
    </lineage>
</organism>
<feature type="transmembrane region" description="Helical" evidence="10">
    <location>
        <begin position="141"/>
        <end position="161"/>
    </location>
</feature>
<keyword evidence="10" id="KW-1133">Transmembrane helix</keyword>
<dbReference type="GO" id="GO:0004673">
    <property type="term" value="F:protein histidine kinase activity"/>
    <property type="evidence" value="ECO:0007669"/>
    <property type="project" value="UniProtKB-EC"/>
</dbReference>
<feature type="transmembrane region" description="Helical" evidence="10">
    <location>
        <begin position="37"/>
        <end position="56"/>
    </location>
</feature>
<evidence type="ECO:0000256" key="2">
    <source>
        <dbReference type="ARBA" id="ARBA00004651"/>
    </source>
</evidence>
<name>A0ABV2EFI1_9CAUL</name>
<evidence type="ECO:0000256" key="4">
    <source>
        <dbReference type="ARBA" id="ARBA00022475"/>
    </source>
</evidence>
<evidence type="ECO:0000256" key="10">
    <source>
        <dbReference type="SAM" id="Phobius"/>
    </source>
</evidence>
<evidence type="ECO:0000259" key="11">
    <source>
        <dbReference type="PROSITE" id="PS50109"/>
    </source>
</evidence>
<dbReference type="SMART" id="SM00388">
    <property type="entry name" value="HisKA"/>
    <property type="match status" value="1"/>
</dbReference>
<keyword evidence="10" id="KW-0812">Transmembrane</keyword>
<evidence type="ECO:0000256" key="7">
    <source>
        <dbReference type="ARBA" id="ARBA00022741"/>
    </source>
</evidence>
<evidence type="ECO:0000256" key="8">
    <source>
        <dbReference type="ARBA" id="ARBA00022777"/>
    </source>
</evidence>
<dbReference type="RefSeq" id="WP_331932680.1">
    <property type="nucleotide sequence ID" value="NZ_JBEPLU010000001.1"/>
</dbReference>
<dbReference type="PANTHER" id="PTHR44936">
    <property type="entry name" value="SENSOR PROTEIN CREC"/>
    <property type="match status" value="1"/>
</dbReference>
<evidence type="ECO:0000256" key="6">
    <source>
        <dbReference type="ARBA" id="ARBA00022679"/>
    </source>
</evidence>
<dbReference type="InterPro" id="IPR050980">
    <property type="entry name" value="2C_sensor_his_kinase"/>
</dbReference>
<dbReference type="SMART" id="SM00387">
    <property type="entry name" value="HATPase_c"/>
    <property type="match status" value="1"/>
</dbReference>
<evidence type="ECO:0000256" key="5">
    <source>
        <dbReference type="ARBA" id="ARBA00022553"/>
    </source>
</evidence>
<protein>
    <recommendedName>
        <fullName evidence="3">histidine kinase</fullName>
        <ecNumber evidence="3">2.7.13.3</ecNumber>
    </recommendedName>
</protein>
<dbReference type="SUPFAM" id="SSF55874">
    <property type="entry name" value="ATPase domain of HSP90 chaperone/DNA topoisomerase II/histidine kinase"/>
    <property type="match status" value="1"/>
</dbReference>
<dbReference type="SUPFAM" id="SSF47384">
    <property type="entry name" value="Homodimeric domain of signal transducing histidine kinase"/>
    <property type="match status" value="1"/>
</dbReference>
<feature type="domain" description="Histidine kinase" evidence="11">
    <location>
        <begin position="229"/>
        <end position="436"/>
    </location>
</feature>
<dbReference type="PRINTS" id="PR00344">
    <property type="entry name" value="BCTRLSENSOR"/>
</dbReference>
<dbReference type="Proteomes" id="UP001549110">
    <property type="component" value="Unassembled WGS sequence"/>
</dbReference>
<comment type="caution">
    <text evidence="12">The sequence shown here is derived from an EMBL/GenBank/DDBJ whole genome shotgun (WGS) entry which is preliminary data.</text>
</comment>
<evidence type="ECO:0000313" key="13">
    <source>
        <dbReference type="Proteomes" id="UP001549110"/>
    </source>
</evidence>
<dbReference type="InterPro" id="IPR003594">
    <property type="entry name" value="HATPase_dom"/>
</dbReference>
<dbReference type="CDD" id="cd00082">
    <property type="entry name" value="HisKA"/>
    <property type="match status" value="1"/>
</dbReference>
<evidence type="ECO:0000256" key="1">
    <source>
        <dbReference type="ARBA" id="ARBA00000085"/>
    </source>
</evidence>
<dbReference type="InterPro" id="IPR004358">
    <property type="entry name" value="Sig_transdc_His_kin-like_C"/>
</dbReference>
<dbReference type="EMBL" id="JBEPLU010000001">
    <property type="protein sequence ID" value="MET3525790.1"/>
    <property type="molecule type" value="Genomic_DNA"/>
</dbReference>
<dbReference type="InterPro" id="IPR036890">
    <property type="entry name" value="HATPase_C_sf"/>
</dbReference>
<dbReference type="Gene3D" id="3.30.565.10">
    <property type="entry name" value="Histidine kinase-like ATPase, C-terminal domain"/>
    <property type="match status" value="1"/>
</dbReference>
<evidence type="ECO:0000256" key="9">
    <source>
        <dbReference type="ARBA" id="ARBA00022840"/>
    </source>
</evidence>
<dbReference type="InterPro" id="IPR005467">
    <property type="entry name" value="His_kinase_dom"/>
</dbReference>
<keyword evidence="8 12" id="KW-0418">Kinase</keyword>
<keyword evidence="6 12" id="KW-0808">Transferase</keyword>
<keyword evidence="7" id="KW-0547">Nucleotide-binding</keyword>
<accession>A0ABV2EFI1</accession>
<gene>
    <name evidence="12" type="ORF">ABID41_000885</name>
</gene>
<keyword evidence="5" id="KW-0597">Phosphoprotein</keyword>
<dbReference type="PANTHER" id="PTHR44936:SF10">
    <property type="entry name" value="SENSOR PROTEIN RSTB"/>
    <property type="match status" value="1"/>
</dbReference>
<keyword evidence="10" id="KW-0472">Membrane</keyword>
<reference evidence="12 13" key="1">
    <citation type="submission" date="2024-06" db="EMBL/GenBank/DDBJ databases">
        <title>Genomic Encyclopedia of Type Strains, Phase IV (KMG-IV): sequencing the most valuable type-strain genomes for metagenomic binning, comparative biology and taxonomic classification.</title>
        <authorList>
            <person name="Goeker M."/>
        </authorList>
    </citation>
    <scope>NUCLEOTIDE SEQUENCE [LARGE SCALE GENOMIC DNA]</scope>
    <source>
        <strain evidence="12 13">DSM 17809</strain>
    </source>
</reference>
<proteinExistence type="predicted"/>
<dbReference type="InterPro" id="IPR003661">
    <property type="entry name" value="HisK_dim/P_dom"/>
</dbReference>
<comment type="subcellular location">
    <subcellularLocation>
        <location evidence="2">Cell membrane</location>
        <topology evidence="2">Multi-pass membrane protein</topology>
    </subcellularLocation>
</comment>